<feature type="compositionally biased region" description="Acidic residues" evidence="2">
    <location>
        <begin position="594"/>
        <end position="604"/>
    </location>
</feature>
<keyword evidence="1" id="KW-0175">Coiled coil</keyword>
<name>A0AAD3U0D3_9TREE</name>
<reference evidence="4" key="2">
    <citation type="submission" date="2023-06" db="EMBL/GenBank/DDBJ databases">
        <authorList>
            <person name="Kobayashi Y."/>
            <person name="Kayamori A."/>
            <person name="Aoki K."/>
            <person name="Shiwa Y."/>
            <person name="Fujita N."/>
            <person name="Sugita T."/>
            <person name="Iwasaki W."/>
            <person name="Tanaka N."/>
            <person name="Takashima M."/>
        </authorList>
    </citation>
    <scope>NUCLEOTIDE SEQUENCE</scope>
    <source>
        <strain evidence="4">HIS016</strain>
    </source>
</reference>
<protein>
    <recommendedName>
        <fullName evidence="3">F-box domain-containing protein</fullName>
    </recommendedName>
</protein>
<evidence type="ECO:0000313" key="4">
    <source>
        <dbReference type="EMBL" id="GMK59875.1"/>
    </source>
</evidence>
<dbReference type="SUPFAM" id="SSF81383">
    <property type="entry name" value="F-box domain"/>
    <property type="match status" value="1"/>
</dbReference>
<dbReference type="Proteomes" id="UP001222932">
    <property type="component" value="Unassembled WGS sequence"/>
</dbReference>
<reference evidence="4" key="1">
    <citation type="journal article" date="2023" name="BMC Genomics">
        <title>Chromosome-level genome assemblies of Cutaneotrichosporon spp. (Trichosporonales, Basidiomycota) reveal imbalanced evolution between nucleotide sequences and chromosome synteny.</title>
        <authorList>
            <person name="Kobayashi Y."/>
            <person name="Kayamori A."/>
            <person name="Aoki K."/>
            <person name="Shiwa Y."/>
            <person name="Matsutani M."/>
            <person name="Fujita N."/>
            <person name="Sugita T."/>
            <person name="Iwasaki W."/>
            <person name="Tanaka N."/>
            <person name="Takashima M."/>
        </authorList>
    </citation>
    <scope>NUCLEOTIDE SEQUENCE</scope>
    <source>
        <strain evidence="4">HIS016</strain>
    </source>
</reference>
<gene>
    <name evidence="4" type="ORF">CspeluHIS016_0900920</name>
</gene>
<dbReference type="PROSITE" id="PS50181">
    <property type="entry name" value="FBOX"/>
    <property type="match status" value="1"/>
</dbReference>
<keyword evidence="5" id="KW-1185">Reference proteome</keyword>
<proteinExistence type="predicted"/>
<dbReference type="EMBL" id="BTCM01000009">
    <property type="protein sequence ID" value="GMK59875.1"/>
    <property type="molecule type" value="Genomic_DNA"/>
</dbReference>
<dbReference type="InterPro" id="IPR001810">
    <property type="entry name" value="F-box_dom"/>
</dbReference>
<dbReference type="AlphaFoldDB" id="A0AAD3U0D3"/>
<feature type="domain" description="F-box" evidence="3">
    <location>
        <begin position="4"/>
        <end position="52"/>
    </location>
</feature>
<evidence type="ECO:0000256" key="1">
    <source>
        <dbReference type="SAM" id="Coils"/>
    </source>
</evidence>
<organism evidence="4 5">
    <name type="scientific">Cutaneotrichosporon spelunceum</name>
    <dbReference type="NCBI Taxonomy" id="1672016"/>
    <lineage>
        <taxon>Eukaryota</taxon>
        <taxon>Fungi</taxon>
        <taxon>Dikarya</taxon>
        <taxon>Basidiomycota</taxon>
        <taxon>Agaricomycotina</taxon>
        <taxon>Tremellomycetes</taxon>
        <taxon>Trichosporonales</taxon>
        <taxon>Trichosporonaceae</taxon>
        <taxon>Cutaneotrichosporon</taxon>
    </lineage>
</organism>
<feature type="region of interest" description="Disordered" evidence="2">
    <location>
        <begin position="594"/>
        <end position="627"/>
    </location>
</feature>
<sequence length="696" mass="76898">MSWPDPLARLGPDIFVDVLANLRLSDLVSAERVNTAWHAAAAEHESRLWKSIAYSVGVERADIEAADALAATGTYPLPEYDMRPIATDINQLMRNGRVNWRYVVASNYRHLSSWARARCAVEWVTPYPNTVWRIKSAAEDGTVLCSSRLSGQLPDEPFSPGLLVVDRCTSRPLWSIPRLQAFSHLEAGAGYFVLNRAHDDPGFEVWRNATARARSTLLKLQKQGVSQFEGESHTDEAYDPADPASPLPRGHYEHYLTLHPPKLGRAYRMHIDREGTQSAAPVLATCATPAIYIWHLEEDIEMETIIRGPDDAGTPNYIELDDDFVFVCDDWQMHVYARETRAHIVSFPPLHAAPRNIARLGFPLSITEDFKAIPDAERLPGAAPVGRALARGILSTEAAFVNVIERTVAMIAGQESVGTNYGFSACHYTSRDLICTTEAGGVLIVRDYATVFTHCAQMDVFNARSASAYVMRNMVNDKRSEHVADNSIIIGLGTTVKQLATYRDHIVLATSFNVLVMDGREIPELPARPEAAKEKETETVDKKANVLDVFEVTPRTEAERRMLEALSELNNATDDYLAALDDLETESDDIEAMDDDLDVGDDADLQNVPATDEDRRRSEKGKKTDLAHNAEAPVLPVHVLLGNTQESMQISSCLQADARSIYLTYRAAVDFSGVTPPSSAARSGFGVCVKVWSFGA</sequence>
<evidence type="ECO:0000256" key="2">
    <source>
        <dbReference type="SAM" id="MobiDB-lite"/>
    </source>
</evidence>
<feature type="compositionally biased region" description="Basic and acidic residues" evidence="2">
    <location>
        <begin position="612"/>
        <end position="627"/>
    </location>
</feature>
<evidence type="ECO:0000259" key="3">
    <source>
        <dbReference type="PROSITE" id="PS50181"/>
    </source>
</evidence>
<dbReference type="Gene3D" id="1.20.1280.50">
    <property type="match status" value="1"/>
</dbReference>
<evidence type="ECO:0000313" key="5">
    <source>
        <dbReference type="Proteomes" id="UP001222932"/>
    </source>
</evidence>
<accession>A0AAD3U0D3</accession>
<feature type="coiled-coil region" evidence="1">
    <location>
        <begin position="555"/>
        <end position="586"/>
    </location>
</feature>
<dbReference type="InterPro" id="IPR036047">
    <property type="entry name" value="F-box-like_dom_sf"/>
</dbReference>
<comment type="caution">
    <text evidence="4">The sequence shown here is derived from an EMBL/GenBank/DDBJ whole genome shotgun (WGS) entry which is preliminary data.</text>
</comment>